<evidence type="ECO:0000313" key="5">
    <source>
        <dbReference type="Proteomes" id="UP000251853"/>
    </source>
</evidence>
<reference evidence="2 4" key="1">
    <citation type="submission" date="2015-09" db="EMBL/GenBank/DDBJ databases">
        <authorList>
            <consortium name="Pathogen Informatics"/>
        </authorList>
    </citation>
    <scope>NUCLEOTIDE SEQUENCE [LARGE SCALE GENOMIC DNA]</scope>
    <source>
        <strain evidence="2 4">2789STDY5834865</strain>
    </source>
</reference>
<dbReference type="Proteomes" id="UP000095512">
    <property type="component" value="Unassembled WGS sequence"/>
</dbReference>
<keyword evidence="2" id="KW-0695">RNA-directed DNA polymerase</keyword>
<dbReference type="InterPro" id="IPR000477">
    <property type="entry name" value="RT_dom"/>
</dbReference>
<reference evidence="3 5" key="2">
    <citation type="submission" date="2018-06" db="EMBL/GenBank/DDBJ databases">
        <authorList>
            <consortium name="Pathogen Informatics"/>
            <person name="Doyle S."/>
        </authorList>
    </citation>
    <scope>NUCLEOTIDE SEQUENCE [LARGE SCALE GENOMIC DNA]</scope>
    <source>
        <strain evidence="3 5">NCTC11224</strain>
    </source>
</reference>
<dbReference type="InterPro" id="IPR051083">
    <property type="entry name" value="GrpII_Intron_Splice-Mob/Def"/>
</dbReference>
<evidence type="ECO:0000313" key="2">
    <source>
        <dbReference type="EMBL" id="CUQ28256.1"/>
    </source>
</evidence>
<keyword evidence="5" id="KW-1185">Reference proteome</keyword>
<dbReference type="Gene3D" id="3.30.70.270">
    <property type="match status" value="1"/>
</dbReference>
<evidence type="ECO:0000259" key="1">
    <source>
        <dbReference type="PROSITE" id="PS50878"/>
    </source>
</evidence>
<proteinExistence type="predicted"/>
<evidence type="ECO:0000313" key="4">
    <source>
        <dbReference type="Proteomes" id="UP000095512"/>
    </source>
</evidence>
<name>A0A174V3Z0_9FIRM</name>
<feature type="domain" description="Reverse transcriptase" evidence="1">
    <location>
        <begin position="1"/>
        <end position="141"/>
    </location>
</feature>
<dbReference type="InterPro" id="IPR043128">
    <property type="entry name" value="Rev_trsase/Diguanyl_cyclase"/>
</dbReference>
<dbReference type="EMBL" id="UAVW01000002">
    <property type="protein sequence ID" value="SQB09982.1"/>
    <property type="molecule type" value="Genomic_DNA"/>
</dbReference>
<sequence length="150" mass="16871">MVSMDLQSYFDTVNHSKLIEVLSRTVKDGRVISLIHKYLKAGVMEDGGFHAATEGVPQGGPLSPSCGNVMLNELDKELESRGHKYVRYADDCLILCKSRKSAERTMENIVPFITGKLFLKVNLQKTTESHVSKIKYLGYGFYRHKGKCRA</sequence>
<keyword evidence="2" id="KW-0548">Nucleotidyltransferase</keyword>
<gene>
    <name evidence="2" type="primary">ltrA_10</name>
    <name evidence="3" type="synonym">ltrA_19</name>
    <name evidence="2" type="ORF">ERS852480_05329</name>
    <name evidence="3" type="ORF">NCTC11224_01282</name>
</gene>
<accession>A0A174V3Z0</accession>
<organism evidence="2 4">
    <name type="scientific">Enterocloster clostridioformis</name>
    <dbReference type="NCBI Taxonomy" id="1531"/>
    <lineage>
        <taxon>Bacteria</taxon>
        <taxon>Bacillati</taxon>
        <taxon>Bacillota</taxon>
        <taxon>Clostridia</taxon>
        <taxon>Lachnospirales</taxon>
        <taxon>Lachnospiraceae</taxon>
        <taxon>Enterocloster</taxon>
    </lineage>
</organism>
<dbReference type="GO" id="GO:0003964">
    <property type="term" value="F:RNA-directed DNA polymerase activity"/>
    <property type="evidence" value="ECO:0007669"/>
    <property type="project" value="UniProtKB-KW"/>
</dbReference>
<keyword evidence="2" id="KW-0808">Transferase</keyword>
<dbReference type="EMBL" id="CZAB01000152">
    <property type="protein sequence ID" value="CUQ28256.1"/>
    <property type="molecule type" value="Genomic_DNA"/>
</dbReference>
<protein>
    <submittedName>
        <fullName evidence="2">RNA-directed DNA polymerase</fullName>
    </submittedName>
</protein>
<dbReference type="Proteomes" id="UP000251853">
    <property type="component" value="Unassembled WGS sequence"/>
</dbReference>
<dbReference type="AlphaFoldDB" id="A0A174V3Z0"/>
<dbReference type="PANTHER" id="PTHR34047:SF8">
    <property type="entry name" value="PROTEIN YKFC"/>
    <property type="match status" value="1"/>
</dbReference>
<dbReference type="InterPro" id="IPR043502">
    <property type="entry name" value="DNA/RNA_pol_sf"/>
</dbReference>
<dbReference type="Pfam" id="PF00078">
    <property type="entry name" value="RVT_1"/>
    <property type="match status" value="1"/>
</dbReference>
<evidence type="ECO:0000313" key="3">
    <source>
        <dbReference type="EMBL" id="SQB09982.1"/>
    </source>
</evidence>
<dbReference type="SUPFAM" id="SSF56672">
    <property type="entry name" value="DNA/RNA polymerases"/>
    <property type="match status" value="1"/>
</dbReference>
<dbReference type="PROSITE" id="PS50878">
    <property type="entry name" value="RT_POL"/>
    <property type="match status" value="1"/>
</dbReference>
<dbReference type="CDD" id="cd01651">
    <property type="entry name" value="RT_G2_intron"/>
    <property type="match status" value="1"/>
</dbReference>
<dbReference type="PANTHER" id="PTHR34047">
    <property type="entry name" value="NUCLEAR INTRON MATURASE 1, MITOCHONDRIAL-RELATED"/>
    <property type="match status" value="1"/>
</dbReference>